<dbReference type="RefSeq" id="WP_003155228.1">
    <property type="nucleotide sequence ID" value="NZ_JAUEFG010000016.1"/>
</dbReference>
<name>A0A2R3ISN5_9PSED</name>
<dbReference type="AlphaFoldDB" id="A0A2R3ISN5"/>
<keyword evidence="2" id="KW-1185">Reference proteome</keyword>
<proteinExistence type="predicted"/>
<dbReference type="Proteomes" id="UP000238390">
    <property type="component" value="Chromosome"/>
</dbReference>
<sequence>MNSSFHHTIAPSMRNRSVFAAASVKVIAPIQRWAALLSEIPACPGGVRLESRPADLPE</sequence>
<dbReference type="EMBL" id="CP027169">
    <property type="protein sequence ID" value="AVK04938.1"/>
    <property type="molecule type" value="Genomic_DNA"/>
</dbReference>
<organism evidence="1 2">
    <name type="scientific">Pseudomonas paraeruginosa</name>
    <dbReference type="NCBI Taxonomy" id="2994495"/>
    <lineage>
        <taxon>Bacteria</taxon>
        <taxon>Pseudomonadati</taxon>
        <taxon>Pseudomonadota</taxon>
        <taxon>Gammaproteobacteria</taxon>
        <taxon>Pseudomonadales</taxon>
        <taxon>Pseudomonadaceae</taxon>
        <taxon>Pseudomonas</taxon>
    </lineage>
</organism>
<evidence type="ECO:0000313" key="2">
    <source>
        <dbReference type="Proteomes" id="UP000238390"/>
    </source>
</evidence>
<protein>
    <submittedName>
        <fullName evidence="1">Uncharacterized protein</fullName>
    </submittedName>
</protein>
<evidence type="ECO:0000313" key="1">
    <source>
        <dbReference type="EMBL" id="AVK04938.1"/>
    </source>
</evidence>
<reference evidence="1 2" key="1">
    <citation type="submission" date="2018-02" db="EMBL/GenBank/DDBJ databases">
        <title>FDA/CDC Antimicrobial Resistant Isolate Bank Genome Sequencing.</title>
        <authorList>
            <person name="Benahmed F.H."/>
            <person name="Lutgring J.D."/>
            <person name="Yoo B."/>
            <person name="Machado M."/>
            <person name="Brown A."/>
            <person name="McAllister G."/>
            <person name="Perry A."/>
            <person name="Halpin A.L."/>
            <person name="Vavikolanu K."/>
            <person name="Ott S."/>
            <person name="Zhao X."/>
            <person name="Tallon L.J."/>
            <person name="Sadzewicz L."/>
            <person name="Aluvathingal J."/>
            <person name="Nadendla S."/>
            <person name="Voskania-kordi A."/>
            <person name="Simonyan V."/>
            <person name="Patel J."/>
            <person name="Shawar R.M."/>
        </authorList>
    </citation>
    <scope>NUCLEOTIDE SEQUENCE [LARGE SCALE GENOMIC DNA]</scope>
    <source>
        <strain evidence="1 2">AR_0356</strain>
    </source>
</reference>
<accession>A0A2R3ISN5</accession>
<gene>
    <name evidence="1" type="ORF">CSB93_3717</name>
</gene>